<dbReference type="Gene3D" id="2.40.70.10">
    <property type="entry name" value="Acid Proteases"/>
    <property type="match status" value="2"/>
</dbReference>
<keyword evidence="6" id="KW-1015">Disulfide bond</keyword>
<dbReference type="Proteomes" id="UP000315783">
    <property type="component" value="Unassembled WGS sequence"/>
</dbReference>
<evidence type="ECO:0000256" key="4">
    <source>
        <dbReference type="ARBA" id="ARBA00022801"/>
    </source>
</evidence>
<evidence type="ECO:0000256" key="3">
    <source>
        <dbReference type="ARBA" id="ARBA00022750"/>
    </source>
</evidence>
<name>A0A545V4V5_9HYPO</name>
<feature type="active site" evidence="5">
    <location>
        <position position="92"/>
    </location>
</feature>
<comment type="similarity">
    <text evidence="1">Belongs to the peptidase A1 family.</text>
</comment>
<evidence type="ECO:0000259" key="8">
    <source>
        <dbReference type="PROSITE" id="PS51767"/>
    </source>
</evidence>
<evidence type="ECO:0000256" key="7">
    <source>
        <dbReference type="SAM" id="SignalP"/>
    </source>
</evidence>
<sequence length="389" mass="40635">MKSLAAIALAAASVAALPTEQPQGQTLSVPIVYNANGAKDSLQAATSKLSAKYGGRGGSGTVPTRPSGPVDDVYITEVQIGTPAQTLKLDFDTGSSDLWVYSNDTVRGVAADTVRYLPGKSSTARRPAGETWSISYADLSRSRGIVYHDVVRIGGLAVPNQGVESAVEASSSFRGSGLLGLAYDKGNTAKPEKQKTWFSNIKSSLKAPLFTVRLRHQADGSYNFGYIDESQYSGSITYAPAFPDDLGHRLFKVDGYAVGSGEVVGHGFTATPDTGTTLALIPNAVAAAYWSQVANSTSQKDDSGSLNYYFPCSERPSLPDLSLSIGGQKLTIPGSLATYEELGGGTCVGGISGGDDISPDNAILGDIFLKAIFTIFDDGNDRIGFAAGK</sequence>
<dbReference type="GO" id="GO:0006508">
    <property type="term" value="P:proteolysis"/>
    <property type="evidence" value="ECO:0007669"/>
    <property type="project" value="UniProtKB-KW"/>
</dbReference>
<dbReference type="InterPro" id="IPR034163">
    <property type="entry name" value="Aspergillopepsin-like_cat_dom"/>
</dbReference>
<organism evidence="9 10">
    <name type="scientific">Cordyceps javanica</name>
    <dbReference type="NCBI Taxonomy" id="43265"/>
    <lineage>
        <taxon>Eukaryota</taxon>
        <taxon>Fungi</taxon>
        <taxon>Dikarya</taxon>
        <taxon>Ascomycota</taxon>
        <taxon>Pezizomycotina</taxon>
        <taxon>Sordariomycetes</taxon>
        <taxon>Hypocreomycetidae</taxon>
        <taxon>Hypocreales</taxon>
        <taxon>Cordycipitaceae</taxon>
        <taxon>Cordyceps</taxon>
    </lineage>
</organism>
<dbReference type="InterPro" id="IPR021109">
    <property type="entry name" value="Peptidase_aspartic_dom_sf"/>
</dbReference>
<comment type="caution">
    <text evidence="9">The sequence shown here is derived from an EMBL/GenBank/DDBJ whole genome shotgun (WGS) entry which is preliminary data.</text>
</comment>
<feature type="chain" id="PRO_5021964833" evidence="7">
    <location>
        <begin position="17"/>
        <end position="389"/>
    </location>
</feature>
<dbReference type="InterPro" id="IPR033121">
    <property type="entry name" value="PEPTIDASE_A1"/>
</dbReference>
<gene>
    <name evidence="9" type="ORF">IF1G_03991</name>
</gene>
<evidence type="ECO:0000313" key="9">
    <source>
        <dbReference type="EMBL" id="TQV96751.1"/>
    </source>
</evidence>
<keyword evidence="10" id="KW-1185">Reference proteome</keyword>
<feature type="signal peptide" evidence="7">
    <location>
        <begin position="1"/>
        <end position="16"/>
    </location>
</feature>
<dbReference type="Pfam" id="PF00026">
    <property type="entry name" value="Asp"/>
    <property type="match status" value="1"/>
</dbReference>
<keyword evidence="2 9" id="KW-0645">Protease</keyword>
<dbReference type="AlphaFoldDB" id="A0A545V4V5"/>
<dbReference type="STRING" id="43265.A0A545V4V5"/>
<dbReference type="PROSITE" id="PS51767">
    <property type="entry name" value="PEPTIDASE_A1"/>
    <property type="match status" value="1"/>
</dbReference>
<dbReference type="GO" id="GO:0004190">
    <property type="term" value="F:aspartic-type endopeptidase activity"/>
    <property type="evidence" value="ECO:0007669"/>
    <property type="project" value="UniProtKB-KW"/>
</dbReference>
<evidence type="ECO:0000256" key="2">
    <source>
        <dbReference type="ARBA" id="ARBA00022670"/>
    </source>
</evidence>
<dbReference type="SUPFAM" id="SSF50630">
    <property type="entry name" value="Acid proteases"/>
    <property type="match status" value="1"/>
</dbReference>
<reference evidence="9 10" key="1">
    <citation type="journal article" date="2019" name="Appl. Microbiol. Biotechnol.">
        <title>Genome sequence of Isaria javanica and comparative genome analysis insights into family S53 peptidase evolution in fungal entomopathogens.</title>
        <authorList>
            <person name="Lin R."/>
            <person name="Zhang X."/>
            <person name="Xin B."/>
            <person name="Zou M."/>
            <person name="Gao Y."/>
            <person name="Qin F."/>
            <person name="Hu Q."/>
            <person name="Xie B."/>
            <person name="Cheng X."/>
        </authorList>
    </citation>
    <scope>NUCLEOTIDE SEQUENCE [LARGE SCALE GENOMIC DNA]</scope>
    <source>
        <strain evidence="9 10">IJ1G</strain>
    </source>
</reference>
<keyword evidence="3" id="KW-0064">Aspartyl protease</keyword>
<feature type="domain" description="Peptidase A1" evidence="8">
    <location>
        <begin position="74"/>
        <end position="386"/>
    </location>
</feature>
<evidence type="ECO:0000313" key="10">
    <source>
        <dbReference type="Proteomes" id="UP000315783"/>
    </source>
</evidence>
<dbReference type="EMBL" id="SPUK01000005">
    <property type="protein sequence ID" value="TQV96751.1"/>
    <property type="molecule type" value="Genomic_DNA"/>
</dbReference>
<evidence type="ECO:0000256" key="5">
    <source>
        <dbReference type="PIRSR" id="PIRSR601461-1"/>
    </source>
</evidence>
<dbReference type="InterPro" id="IPR001461">
    <property type="entry name" value="Aspartic_peptidase_A1"/>
</dbReference>
<protein>
    <submittedName>
        <fullName evidence="9">Aspartyl protease</fullName>
    </submittedName>
</protein>
<dbReference type="CDD" id="cd06097">
    <property type="entry name" value="Aspergillopepsin_like"/>
    <property type="match status" value="1"/>
</dbReference>
<dbReference type="PRINTS" id="PR00792">
    <property type="entry name" value="PEPSIN"/>
</dbReference>
<keyword evidence="4" id="KW-0378">Hydrolase</keyword>
<dbReference type="PANTHER" id="PTHR47966:SF1">
    <property type="entry name" value="ASPARTYL PROTEINASE"/>
    <property type="match status" value="1"/>
</dbReference>
<dbReference type="PANTHER" id="PTHR47966">
    <property type="entry name" value="BETA-SITE APP-CLEAVING ENZYME, ISOFORM A-RELATED"/>
    <property type="match status" value="1"/>
</dbReference>
<proteinExistence type="inferred from homology"/>
<keyword evidence="7" id="KW-0732">Signal</keyword>
<dbReference type="OrthoDB" id="2747330at2759"/>
<evidence type="ECO:0000256" key="1">
    <source>
        <dbReference type="ARBA" id="ARBA00007447"/>
    </source>
</evidence>
<feature type="active site" evidence="5">
    <location>
        <position position="273"/>
    </location>
</feature>
<evidence type="ECO:0000256" key="6">
    <source>
        <dbReference type="PIRSR" id="PIRSR601461-2"/>
    </source>
</evidence>
<feature type="disulfide bond" evidence="6">
    <location>
        <begin position="312"/>
        <end position="347"/>
    </location>
</feature>
<accession>A0A545V4V5</accession>